<evidence type="ECO:0000256" key="1">
    <source>
        <dbReference type="ARBA" id="ARBA00004418"/>
    </source>
</evidence>
<dbReference type="PANTHER" id="PTHR30368:SF2">
    <property type="entry name" value="SULFATE-BINDING PROTEIN"/>
    <property type="match status" value="1"/>
</dbReference>
<protein>
    <recommendedName>
        <fullName evidence="9">ABC transporter substrate-binding protein</fullName>
    </recommendedName>
</protein>
<evidence type="ECO:0000313" key="7">
    <source>
        <dbReference type="EMBL" id="ACL25075.1"/>
    </source>
</evidence>
<dbReference type="Proteomes" id="UP000002508">
    <property type="component" value="Chromosome"/>
</dbReference>
<dbReference type="HOGENOM" id="CLU_057677_0_0_0"/>
<keyword evidence="6" id="KW-0812">Transmembrane</keyword>
<keyword evidence="4" id="KW-0732">Signal</keyword>
<dbReference type="InterPro" id="IPR005669">
    <property type="entry name" value="Thiosulph/SO4-bd"/>
</dbReference>
<evidence type="ECO:0000313" key="8">
    <source>
        <dbReference type="Proteomes" id="UP000002508"/>
    </source>
</evidence>
<dbReference type="Pfam" id="PF13531">
    <property type="entry name" value="SBP_bac_11"/>
    <property type="match status" value="1"/>
</dbReference>
<reference evidence="7" key="1">
    <citation type="submission" date="2008-12" db="EMBL/GenBank/DDBJ databases">
        <title>Complete sequence of Chloroflexus aggregans DSM 9485.</title>
        <authorList>
            <consortium name="US DOE Joint Genome Institute"/>
            <person name="Lucas S."/>
            <person name="Copeland A."/>
            <person name="Lapidus A."/>
            <person name="Glavina del Rio T."/>
            <person name="Dalin E."/>
            <person name="Tice H."/>
            <person name="Pitluck S."/>
            <person name="Foster B."/>
            <person name="Larimer F."/>
            <person name="Land M."/>
            <person name="Hauser L."/>
            <person name="Kyrpides N."/>
            <person name="Mikhailova N."/>
            <person name="Bryant D."/>
            <person name="Richardson P."/>
        </authorList>
    </citation>
    <scope>NUCLEOTIDE SEQUENCE</scope>
    <source>
        <strain evidence="7">DSM 9485</strain>
    </source>
</reference>
<sequence>MLRTSRLIAGTYLIATLVLIAITVMSGPVGWAPLPLPTAAPPIRLDIAISSEKEAWLRSALERFAGTNPTVNGRAIEVRIRVAGSRDLIMAIEREGYQPTVVSPASTLQLAELQQWRADWLREPAQPLAFSPVVALMRQSPATNGIDNPWLLWQRELPDRINSLKIGISSPVLSNGGLQTLITLAAQYHQTTELTIAQVQNSGFRGWLQRLSQRVVDWPASTGTLTTDFVIRPGVYDIITTYENLALQAFRQGEGRGLQSLRIAYPATPIISDHPFAILNAPWVGNPEREAAIRLRTFLLSPTEQTIAMREYGLRPANSQVRIDLDDSASLFGRYRNNGVQLDFPSQLALPTTGVVAALIDTWRAATGIQR</sequence>
<proteinExistence type="inferred from homology"/>
<keyword evidence="6" id="KW-0472">Membrane</keyword>
<feature type="transmembrane region" description="Helical" evidence="6">
    <location>
        <begin position="12"/>
        <end position="34"/>
    </location>
</feature>
<evidence type="ECO:0000256" key="4">
    <source>
        <dbReference type="ARBA" id="ARBA00022729"/>
    </source>
</evidence>
<comment type="similarity">
    <text evidence="2">Belongs to the prokaryotic sulfate-binding protein family.</text>
</comment>
<evidence type="ECO:0000256" key="6">
    <source>
        <dbReference type="SAM" id="Phobius"/>
    </source>
</evidence>
<dbReference type="GO" id="GO:0140104">
    <property type="term" value="F:molecular carrier activity"/>
    <property type="evidence" value="ECO:0007669"/>
    <property type="project" value="InterPro"/>
</dbReference>
<accession>B8GCN1</accession>
<dbReference type="Gene3D" id="3.40.190.10">
    <property type="entry name" value="Periplasmic binding protein-like II"/>
    <property type="match status" value="2"/>
</dbReference>
<dbReference type="EMBL" id="CP001337">
    <property type="protein sequence ID" value="ACL25075.1"/>
    <property type="molecule type" value="Genomic_DNA"/>
</dbReference>
<dbReference type="STRING" id="326427.Cagg_2192"/>
<keyword evidence="8" id="KW-1185">Reference proteome</keyword>
<name>B8GCN1_CHLAD</name>
<evidence type="ECO:0008006" key="9">
    <source>
        <dbReference type="Google" id="ProtNLM"/>
    </source>
</evidence>
<dbReference type="KEGG" id="cag:Cagg_2192"/>
<dbReference type="RefSeq" id="WP_015940933.1">
    <property type="nucleotide sequence ID" value="NC_011831.1"/>
</dbReference>
<evidence type="ECO:0000256" key="2">
    <source>
        <dbReference type="ARBA" id="ARBA00006099"/>
    </source>
</evidence>
<dbReference type="AlphaFoldDB" id="B8GCN1"/>
<dbReference type="eggNOG" id="COG1613">
    <property type="taxonomic scope" value="Bacteria"/>
</dbReference>
<dbReference type="SUPFAM" id="SSF53850">
    <property type="entry name" value="Periplasmic binding protein-like II"/>
    <property type="match status" value="1"/>
</dbReference>
<organism evidence="7 8">
    <name type="scientific">Chloroflexus aggregans (strain MD-66 / DSM 9485)</name>
    <dbReference type="NCBI Taxonomy" id="326427"/>
    <lineage>
        <taxon>Bacteria</taxon>
        <taxon>Bacillati</taxon>
        <taxon>Chloroflexota</taxon>
        <taxon>Chloroflexia</taxon>
        <taxon>Chloroflexales</taxon>
        <taxon>Chloroflexineae</taxon>
        <taxon>Chloroflexaceae</taxon>
        <taxon>Chloroflexus</taxon>
    </lineage>
</organism>
<dbReference type="OrthoDB" id="138542at2"/>
<keyword evidence="3" id="KW-0813">Transport</keyword>
<evidence type="ECO:0000256" key="5">
    <source>
        <dbReference type="ARBA" id="ARBA00022764"/>
    </source>
</evidence>
<dbReference type="PANTHER" id="PTHR30368">
    <property type="entry name" value="SULFATE-BINDING PROTEIN"/>
    <property type="match status" value="1"/>
</dbReference>
<evidence type="ECO:0000256" key="3">
    <source>
        <dbReference type="ARBA" id="ARBA00022448"/>
    </source>
</evidence>
<dbReference type="GO" id="GO:0042597">
    <property type="term" value="C:periplasmic space"/>
    <property type="evidence" value="ECO:0007669"/>
    <property type="project" value="UniProtKB-SubCell"/>
</dbReference>
<comment type="subcellular location">
    <subcellularLocation>
        <location evidence="1">Periplasm</location>
    </subcellularLocation>
</comment>
<dbReference type="GO" id="GO:1902358">
    <property type="term" value="P:sulfate transmembrane transport"/>
    <property type="evidence" value="ECO:0007669"/>
    <property type="project" value="InterPro"/>
</dbReference>
<keyword evidence="6" id="KW-1133">Transmembrane helix</keyword>
<keyword evidence="5" id="KW-0574">Periplasm</keyword>
<gene>
    <name evidence="7" type="ordered locus">Cagg_2192</name>
</gene>